<accession>S8E8K6</accession>
<dbReference type="InParanoid" id="S8E8K6"/>
<dbReference type="EMBL" id="KE504142">
    <property type="protein sequence ID" value="EPT01322.1"/>
    <property type="molecule type" value="Genomic_DNA"/>
</dbReference>
<name>S8E8K6_FOMSC</name>
<organism evidence="1 2">
    <name type="scientific">Fomitopsis schrenkii</name>
    <name type="common">Brown rot fungus</name>
    <dbReference type="NCBI Taxonomy" id="2126942"/>
    <lineage>
        <taxon>Eukaryota</taxon>
        <taxon>Fungi</taxon>
        <taxon>Dikarya</taxon>
        <taxon>Basidiomycota</taxon>
        <taxon>Agaricomycotina</taxon>
        <taxon>Agaricomycetes</taxon>
        <taxon>Polyporales</taxon>
        <taxon>Fomitopsis</taxon>
    </lineage>
</organism>
<evidence type="ECO:0000313" key="2">
    <source>
        <dbReference type="Proteomes" id="UP000015241"/>
    </source>
</evidence>
<gene>
    <name evidence="1" type="ORF">FOMPIDRAFT_1048770</name>
</gene>
<reference evidence="1 2" key="1">
    <citation type="journal article" date="2012" name="Science">
        <title>The Paleozoic origin of enzymatic lignin decomposition reconstructed from 31 fungal genomes.</title>
        <authorList>
            <person name="Floudas D."/>
            <person name="Binder M."/>
            <person name="Riley R."/>
            <person name="Barry K."/>
            <person name="Blanchette R.A."/>
            <person name="Henrissat B."/>
            <person name="Martinez A.T."/>
            <person name="Otillar R."/>
            <person name="Spatafora J.W."/>
            <person name="Yadav J.S."/>
            <person name="Aerts A."/>
            <person name="Benoit I."/>
            <person name="Boyd A."/>
            <person name="Carlson A."/>
            <person name="Copeland A."/>
            <person name="Coutinho P.M."/>
            <person name="de Vries R.P."/>
            <person name="Ferreira P."/>
            <person name="Findley K."/>
            <person name="Foster B."/>
            <person name="Gaskell J."/>
            <person name="Glotzer D."/>
            <person name="Gorecki P."/>
            <person name="Heitman J."/>
            <person name="Hesse C."/>
            <person name="Hori C."/>
            <person name="Igarashi K."/>
            <person name="Jurgens J.A."/>
            <person name="Kallen N."/>
            <person name="Kersten P."/>
            <person name="Kohler A."/>
            <person name="Kuees U."/>
            <person name="Kumar T.K.A."/>
            <person name="Kuo A."/>
            <person name="LaButti K."/>
            <person name="Larrondo L.F."/>
            <person name="Lindquist E."/>
            <person name="Ling A."/>
            <person name="Lombard V."/>
            <person name="Lucas S."/>
            <person name="Lundell T."/>
            <person name="Martin R."/>
            <person name="McLaughlin D.J."/>
            <person name="Morgenstern I."/>
            <person name="Morin E."/>
            <person name="Murat C."/>
            <person name="Nagy L.G."/>
            <person name="Nolan M."/>
            <person name="Ohm R.A."/>
            <person name="Patyshakuliyeva A."/>
            <person name="Rokas A."/>
            <person name="Ruiz-Duenas F.J."/>
            <person name="Sabat G."/>
            <person name="Salamov A."/>
            <person name="Samejima M."/>
            <person name="Schmutz J."/>
            <person name="Slot J.C."/>
            <person name="St John F."/>
            <person name="Stenlid J."/>
            <person name="Sun H."/>
            <person name="Sun S."/>
            <person name="Syed K."/>
            <person name="Tsang A."/>
            <person name="Wiebenga A."/>
            <person name="Young D."/>
            <person name="Pisabarro A."/>
            <person name="Eastwood D.C."/>
            <person name="Martin F."/>
            <person name="Cullen D."/>
            <person name="Grigoriev I.V."/>
            <person name="Hibbett D.S."/>
        </authorList>
    </citation>
    <scope>NUCLEOTIDE SEQUENCE</scope>
    <source>
        <strain evidence="2">FP-58527</strain>
    </source>
</reference>
<dbReference type="AlphaFoldDB" id="S8E8K6"/>
<dbReference type="HOGENOM" id="CLU_1959614_0_0_1"/>
<protein>
    <submittedName>
        <fullName evidence="1">Uncharacterized protein</fullName>
    </submittedName>
</protein>
<keyword evidence="2" id="KW-1185">Reference proteome</keyword>
<dbReference type="Proteomes" id="UP000015241">
    <property type="component" value="Unassembled WGS sequence"/>
</dbReference>
<evidence type="ECO:0000313" key="1">
    <source>
        <dbReference type="EMBL" id="EPT01322.1"/>
    </source>
</evidence>
<proteinExistence type="predicted"/>
<sequence>MLLYAGGGSSSSVLSFATYAHIALIPMAWTLVNAQPGSSRALSPVKHISGMLRSIRAPLPPPTYTGPSPTLLPLPEPDTSLLPGPSHTVCPNTKLEAVGFIDPALFVLSKAYGYLVPGGILISVGPQP</sequence>